<organism evidence="2 3">
    <name type="scientific">Acanthosepion pharaonis</name>
    <name type="common">Pharaoh cuttlefish</name>
    <name type="synonym">Sepia pharaonis</name>
    <dbReference type="NCBI Taxonomy" id="158019"/>
    <lineage>
        <taxon>Eukaryota</taxon>
        <taxon>Metazoa</taxon>
        <taxon>Spiralia</taxon>
        <taxon>Lophotrochozoa</taxon>
        <taxon>Mollusca</taxon>
        <taxon>Cephalopoda</taxon>
        <taxon>Coleoidea</taxon>
        <taxon>Decapodiformes</taxon>
        <taxon>Sepiida</taxon>
        <taxon>Sepiina</taxon>
        <taxon>Sepiidae</taxon>
        <taxon>Acanthosepion</taxon>
    </lineage>
</organism>
<feature type="region of interest" description="Disordered" evidence="1">
    <location>
        <begin position="1"/>
        <end position="31"/>
    </location>
</feature>
<protein>
    <submittedName>
        <fullName evidence="2">Uncharacterized protein</fullName>
    </submittedName>
</protein>
<feature type="compositionally biased region" description="Basic residues" evidence="1">
    <location>
        <begin position="91"/>
        <end position="100"/>
    </location>
</feature>
<feature type="region of interest" description="Disordered" evidence="1">
    <location>
        <begin position="275"/>
        <end position="309"/>
    </location>
</feature>
<accession>A0A812DI91</accession>
<dbReference type="EMBL" id="CAHIKZ030003855">
    <property type="protein sequence ID" value="CAE1304677.1"/>
    <property type="molecule type" value="Genomic_DNA"/>
</dbReference>
<feature type="compositionally biased region" description="Basic and acidic residues" evidence="1">
    <location>
        <begin position="292"/>
        <end position="307"/>
    </location>
</feature>
<feature type="region of interest" description="Disordered" evidence="1">
    <location>
        <begin position="71"/>
        <end position="110"/>
    </location>
</feature>
<evidence type="ECO:0000256" key="1">
    <source>
        <dbReference type="SAM" id="MobiDB-lite"/>
    </source>
</evidence>
<dbReference type="AlphaFoldDB" id="A0A812DI91"/>
<feature type="compositionally biased region" description="Basic residues" evidence="1">
    <location>
        <begin position="165"/>
        <end position="179"/>
    </location>
</feature>
<feature type="compositionally biased region" description="Polar residues" evidence="1">
    <location>
        <begin position="73"/>
        <end position="87"/>
    </location>
</feature>
<feature type="region of interest" description="Disordered" evidence="1">
    <location>
        <begin position="200"/>
        <end position="237"/>
    </location>
</feature>
<reference evidence="2" key="1">
    <citation type="submission" date="2021-01" db="EMBL/GenBank/DDBJ databases">
        <authorList>
            <person name="Li R."/>
            <person name="Bekaert M."/>
        </authorList>
    </citation>
    <scope>NUCLEOTIDE SEQUENCE</scope>
    <source>
        <strain evidence="2">Farmed</strain>
    </source>
</reference>
<evidence type="ECO:0000313" key="3">
    <source>
        <dbReference type="Proteomes" id="UP000597762"/>
    </source>
</evidence>
<keyword evidence="3" id="KW-1185">Reference proteome</keyword>
<feature type="region of interest" description="Disordered" evidence="1">
    <location>
        <begin position="162"/>
        <end position="182"/>
    </location>
</feature>
<sequence>MALPHAQVHRPEHLHQRHPRPPLSGQHGNHALRQRRAEIVEVRGEAARSPRHRARAPAPCRAARYAPTGAVSPISSSAVGRSASAINSRASPRHRSRPSRHGGTSAGRRASLPLQCGAIALDHDMAVVDVTGGATRADPIVARLGQQRHSSLVTRLSKSVSIQHNRARSRSAPARRRGCRDRAGNDARIGAICARQHPSIDGAARDMPPQEGQPSSPLRASRTTRSRSCSLNPFCNPSSKAMKNGSPWIALSCSSVSMKPIVPIRPLRSVRPDRVGDIAYAPPPPRPRGPRHGADREPEMPGERMDVHLPVIAVRRVSHKRPC</sequence>
<gene>
    <name evidence="2" type="ORF">SPHA_57237</name>
</gene>
<dbReference type="Proteomes" id="UP000597762">
    <property type="component" value="Unassembled WGS sequence"/>
</dbReference>
<proteinExistence type="predicted"/>
<evidence type="ECO:0000313" key="2">
    <source>
        <dbReference type="EMBL" id="CAE1304677.1"/>
    </source>
</evidence>
<comment type="caution">
    <text evidence="2">The sequence shown here is derived from an EMBL/GenBank/DDBJ whole genome shotgun (WGS) entry which is preliminary data.</text>
</comment>
<feature type="compositionally biased region" description="Low complexity" evidence="1">
    <location>
        <begin position="214"/>
        <end position="231"/>
    </location>
</feature>
<name>A0A812DI91_ACAPH</name>